<name>A0A2P8HVB4_CHINA</name>
<evidence type="ECO:0000313" key="2">
    <source>
        <dbReference type="EMBL" id="PSL50173.1"/>
    </source>
</evidence>
<dbReference type="AlphaFoldDB" id="A0A2P8HVB4"/>
<feature type="transmembrane region" description="Helical" evidence="1">
    <location>
        <begin position="12"/>
        <end position="35"/>
    </location>
</feature>
<accession>A0A2P8HVB4</accession>
<keyword evidence="1" id="KW-0812">Transmembrane</keyword>
<dbReference type="RefSeq" id="WP_106527342.1">
    <property type="nucleotide sequence ID" value="NZ_PYAW01000001.1"/>
</dbReference>
<organism evidence="2 3">
    <name type="scientific">Chitinophaga niastensis</name>
    <dbReference type="NCBI Taxonomy" id="536980"/>
    <lineage>
        <taxon>Bacteria</taxon>
        <taxon>Pseudomonadati</taxon>
        <taxon>Bacteroidota</taxon>
        <taxon>Chitinophagia</taxon>
        <taxon>Chitinophagales</taxon>
        <taxon>Chitinophagaceae</taxon>
        <taxon>Chitinophaga</taxon>
    </lineage>
</organism>
<keyword evidence="1" id="KW-1133">Transmembrane helix</keyword>
<keyword evidence="3" id="KW-1185">Reference proteome</keyword>
<keyword evidence="1" id="KW-0472">Membrane</keyword>
<reference evidence="2 3" key="1">
    <citation type="submission" date="2018-03" db="EMBL/GenBank/DDBJ databases">
        <title>Genomic Encyclopedia of Archaeal and Bacterial Type Strains, Phase II (KMG-II): from individual species to whole genera.</title>
        <authorList>
            <person name="Goeker M."/>
        </authorList>
    </citation>
    <scope>NUCLEOTIDE SEQUENCE [LARGE SCALE GENOMIC DNA]</scope>
    <source>
        <strain evidence="2 3">DSM 24859</strain>
    </source>
</reference>
<feature type="transmembrane region" description="Helical" evidence="1">
    <location>
        <begin position="47"/>
        <end position="64"/>
    </location>
</feature>
<sequence length="142" mass="16665">MRNEFGKRRGFHIAKFLVMGVVFIIVVGFATMLLWNYLIPELFHGPVITYWQALGLLLLGKLLFGWHNHQRSWGGGGRWGGGGDWKARIKEKMAHMTPEQQEKMKQHLRNRCRPGYAWGADWDWDDTKKEDEDIKKEDKESH</sequence>
<dbReference type="EMBL" id="PYAW01000001">
    <property type="protein sequence ID" value="PSL50173.1"/>
    <property type="molecule type" value="Genomic_DNA"/>
</dbReference>
<protein>
    <submittedName>
        <fullName evidence="2">Uncharacterized protein</fullName>
    </submittedName>
</protein>
<evidence type="ECO:0000313" key="3">
    <source>
        <dbReference type="Proteomes" id="UP000240971"/>
    </source>
</evidence>
<comment type="caution">
    <text evidence="2">The sequence shown here is derived from an EMBL/GenBank/DDBJ whole genome shotgun (WGS) entry which is preliminary data.</text>
</comment>
<dbReference type="Proteomes" id="UP000240971">
    <property type="component" value="Unassembled WGS sequence"/>
</dbReference>
<proteinExistence type="predicted"/>
<gene>
    <name evidence="2" type="ORF">CLV51_1011517</name>
</gene>
<evidence type="ECO:0000256" key="1">
    <source>
        <dbReference type="SAM" id="Phobius"/>
    </source>
</evidence>
<dbReference type="OrthoDB" id="1099872at2"/>